<feature type="transmembrane region" description="Helical" evidence="1">
    <location>
        <begin position="122"/>
        <end position="145"/>
    </location>
</feature>
<organism evidence="2 3">
    <name type="scientific">Anaeromyxobacter oryzae</name>
    <dbReference type="NCBI Taxonomy" id="2918170"/>
    <lineage>
        <taxon>Bacteria</taxon>
        <taxon>Pseudomonadati</taxon>
        <taxon>Myxococcota</taxon>
        <taxon>Myxococcia</taxon>
        <taxon>Myxococcales</taxon>
        <taxon>Cystobacterineae</taxon>
        <taxon>Anaeromyxobacteraceae</taxon>
        <taxon>Anaeromyxobacter</taxon>
    </lineage>
</organism>
<keyword evidence="1" id="KW-0812">Transmembrane</keyword>
<name>A0ABN6MS20_9BACT</name>
<sequence>MRVLAVTRDLLREARARKWILALVAGATGLLLLAGFGLELEVVDGALAATRFFGGRTPYGAIRAADVALRPLFEATSYTVFYGGLGFGILACADFAPALLAPGRIEHLLSLPVRRAELVVGTFLGVEALVLGGALYGGLGLSLIVLAKTGVFGWAPVVAALLAAAAFAGLYAVMVATAMVVRSAALSAAAGAVVFVAGIVAGFRASLAPMFERGLSRAAFLLLTAPLPRISELARHAARVANALPLDARQLVVQLGGTALFAGAALALAVALFERRDF</sequence>
<keyword evidence="1" id="KW-1133">Transmembrane helix</keyword>
<feature type="transmembrane region" description="Helical" evidence="1">
    <location>
        <begin position="185"/>
        <end position="207"/>
    </location>
</feature>
<evidence type="ECO:0000313" key="3">
    <source>
        <dbReference type="Proteomes" id="UP001162891"/>
    </source>
</evidence>
<protein>
    <recommendedName>
        <fullName evidence="4">ABC transporter permease</fullName>
    </recommendedName>
</protein>
<dbReference type="RefSeq" id="WP_248362084.1">
    <property type="nucleotide sequence ID" value="NZ_AP025591.1"/>
</dbReference>
<evidence type="ECO:0000313" key="2">
    <source>
        <dbReference type="EMBL" id="BDG03761.1"/>
    </source>
</evidence>
<gene>
    <name evidence="2" type="ORF">AMOR_27570</name>
</gene>
<dbReference type="EMBL" id="AP025591">
    <property type="protein sequence ID" value="BDG03761.1"/>
    <property type="molecule type" value="Genomic_DNA"/>
</dbReference>
<accession>A0ABN6MS20</accession>
<evidence type="ECO:0008006" key="4">
    <source>
        <dbReference type="Google" id="ProtNLM"/>
    </source>
</evidence>
<keyword evidence="3" id="KW-1185">Reference proteome</keyword>
<feature type="transmembrane region" description="Helical" evidence="1">
    <location>
        <begin position="151"/>
        <end position="173"/>
    </location>
</feature>
<evidence type="ECO:0000256" key="1">
    <source>
        <dbReference type="SAM" id="Phobius"/>
    </source>
</evidence>
<keyword evidence="1" id="KW-0472">Membrane</keyword>
<feature type="transmembrane region" description="Helical" evidence="1">
    <location>
        <begin position="251"/>
        <end position="273"/>
    </location>
</feature>
<dbReference type="Proteomes" id="UP001162891">
    <property type="component" value="Chromosome"/>
</dbReference>
<proteinExistence type="predicted"/>
<reference evidence="3" key="1">
    <citation type="journal article" date="2022" name="Int. J. Syst. Evol. Microbiol.">
        <title>Anaeromyxobacter oryzae sp. nov., Anaeromyxobacter diazotrophicus sp. nov. and Anaeromyxobacter paludicola sp. nov., isolated from paddy soils.</title>
        <authorList>
            <person name="Itoh H."/>
            <person name="Xu Z."/>
            <person name="Mise K."/>
            <person name="Masuda Y."/>
            <person name="Ushijima N."/>
            <person name="Hayakawa C."/>
            <person name="Shiratori Y."/>
            <person name="Senoo K."/>
        </authorList>
    </citation>
    <scope>NUCLEOTIDE SEQUENCE [LARGE SCALE GENOMIC DNA]</scope>
    <source>
        <strain evidence="3">Red232</strain>
    </source>
</reference>
<feature type="transmembrane region" description="Helical" evidence="1">
    <location>
        <begin position="20"/>
        <end position="38"/>
    </location>
</feature>
<feature type="transmembrane region" description="Helical" evidence="1">
    <location>
        <begin position="80"/>
        <end position="101"/>
    </location>
</feature>